<feature type="domain" description="Mannosyl-glycoprotein endo-beta-N-acetylglucosamidase-like" evidence="2">
    <location>
        <begin position="2"/>
        <end position="146"/>
    </location>
</feature>
<dbReference type="InterPro" id="IPR051056">
    <property type="entry name" value="Glycosyl_Hydrolase_73"/>
</dbReference>
<dbReference type="Proteomes" id="UP000659344">
    <property type="component" value="Unassembled WGS sequence"/>
</dbReference>
<evidence type="ECO:0000313" key="3">
    <source>
        <dbReference type="EMBL" id="GGH16592.1"/>
    </source>
</evidence>
<dbReference type="Pfam" id="PF01832">
    <property type="entry name" value="Glucosaminidase"/>
    <property type="match status" value="1"/>
</dbReference>
<keyword evidence="4" id="KW-1185">Reference proteome</keyword>
<sequence>MNSDAFIAKLAPSAVSQWLDSGISAALTIAQGALESNWGASGLTVKGNNLFGIKGKGSAGSIIMPTTEYVAGKPIKVNAAFCKYTSWDESVADHTRFLKGKRYANLLGKSGKEAAKVVAAAGYATDPSYANKLIALMDRYNLYQYDEERGDEPMTADEKRQFQALQDLVKNQSDRIAQLEKSNDMSLPDWAKDAVTAAVNFDTKNPIINTPNRESLPFYRLVTVLYRLGLFNKPKAS</sequence>
<dbReference type="SMART" id="SM00047">
    <property type="entry name" value="LYZ2"/>
    <property type="match status" value="1"/>
</dbReference>
<proteinExistence type="predicted"/>
<dbReference type="InterPro" id="IPR002901">
    <property type="entry name" value="MGlyc_endo_b_GlcNAc-like_dom"/>
</dbReference>
<dbReference type="PANTHER" id="PTHR33308:SF9">
    <property type="entry name" value="PEPTIDOGLYCAN HYDROLASE FLGJ"/>
    <property type="match status" value="1"/>
</dbReference>
<name>A0ABQ1Y8L9_9BACL</name>
<dbReference type="EMBL" id="BMFT01000001">
    <property type="protein sequence ID" value="GGH16592.1"/>
    <property type="molecule type" value="Genomic_DNA"/>
</dbReference>
<dbReference type="Gene3D" id="1.10.530.10">
    <property type="match status" value="1"/>
</dbReference>
<accession>A0ABQ1Y8L9</accession>
<evidence type="ECO:0000259" key="2">
    <source>
        <dbReference type="SMART" id="SM00047"/>
    </source>
</evidence>
<reference evidence="4" key="1">
    <citation type="journal article" date="2019" name="Int. J. Syst. Evol. Microbiol.">
        <title>The Global Catalogue of Microorganisms (GCM) 10K type strain sequencing project: providing services to taxonomists for standard genome sequencing and annotation.</title>
        <authorList>
            <consortium name="The Broad Institute Genomics Platform"/>
            <consortium name="The Broad Institute Genome Sequencing Center for Infectious Disease"/>
            <person name="Wu L."/>
            <person name="Ma J."/>
        </authorList>
    </citation>
    <scope>NUCLEOTIDE SEQUENCE [LARGE SCALE GENOMIC DNA]</scope>
    <source>
        <strain evidence="4">CGMCC 1.12769</strain>
    </source>
</reference>
<gene>
    <name evidence="3" type="ORF">GCM10008013_11450</name>
</gene>
<dbReference type="PANTHER" id="PTHR33308">
    <property type="entry name" value="PEPTIDOGLYCAN HYDROLASE FLGJ"/>
    <property type="match status" value="1"/>
</dbReference>
<keyword evidence="1" id="KW-0378">Hydrolase</keyword>
<evidence type="ECO:0000313" key="4">
    <source>
        <dbReference type="Proteomes" id="UP000659344"/>
    </source>
</evidence>
<comment type="caution">
    <text evidence="3">The sequence shown here is derived from an EMBL/GenBank/DDBJ whole genome shotgun (WGS) entry which is preliminary data.</text>
</comment>
<dbReference type="PRINTS" id="PR01002">
    <property type="entry name" value="FLGFLGJ"/>
</dbReference>
<evidence type="ECO:0000256" key="1">
    <source>
        <dbReference type="ARBA" id="ARBA00022801"/>
    </source>
</evidence>
<organism evidence="3 4">
    <name type="scientific">Paenibacillus segetis</name>
    <dbReference type="NCBI Taxonomy" id="1325360"/>
    <lineage>
        <taxon>Bacteria</taxon>
        <taxon>Bacillati</taxon>
        <taxon>Bacillota</taxon>
        <taxon>Bacilli</taxon>
        <taxon>Bacillales</taxon>
        <taxon>Paenibacillaceae</taxon>
        <taxon>Paenibacillus</taxon>
    </lineage>
</organism>
<dbReference type="RefSeq" id="WP_229753272.1">
    <property type="nucleotide sequence ID" value="NZ_BMFT01000001.1"/>
</dbReference>
<protein>
    <recommendedName>
        <fullName evidence="2">Mannosyl-glycoprotein endo-beta-N-acetylglucosamidase-like domain-containing protein</fullName>
    </recommendedName>
</protein>
<dbReference type="Gene3D" id="4.10.80.30">
    <property type="entry name" value="DNA polymerase, domain 6"/>
    <property type="match status" value="1"/>
</dbReference>